<dbReference type="PIRSF" id="PIRSF001771">
    <property type="entry name" value="Cyclin_A_B_D_E"/>
    <property type="match status" value="1"/>
</dbReference>
<gene>
    <name evidence="10" type="ORF">F511_36645</name>
</gene>
<dbReference type="CDD" id="cd20511">
    <property type="entry name" value="CYCLIN_AtCycB-like_rpt2"/>
    <property type="match status" value="1"/>
</dbReference>
<dbReference type="InterPro" id="IPR036915">
    <property type="entry name" value="Cyclin-like_sf"/>
</dbReference>
<feature type="domain" description="Cyclin-like" evidence="8">
    <location>
        <begin position="207"/>
        <end position="291"/>
    </location>
</feature>
<dbReference type="InterPro" id="IPR006671">
    <property type="entry name" value="Cyclin_N"/>
</dbReference>
<evidence type="ECO:0000256" key="5">
    <source>
        <dbReference type="ARBA" id="ARBA00059307"/>
    </source>
</evidence>
<comment type="subunit">
    <text evidence="6">Interacts with the CDC2 and CDK2 protein kinases to form a serine/threonine kinase holoenzyme complex. The cyclin subunit imparts substrate specificity to the complex.</text>
</comment>
<dbReference type="InterPro" id="IPR013763">
    <property type="entry name" value="Cyclin-like_dom"/>
</dbReference>
<evidence type="ECO:0000313" key="11">
    <source>
        <dbReference type="Proteomes" id="UP000250235"/>
    </source>
</evidence>
<dbReference type="PROSITE" id="PS00292">
    <property type="entry name" value="CYCLINS"/>
    <property type="match status" value="1"/>
</dbReference>
<dbReference type="Gene3D" id="1.10.472.10">
    <property type="entry name" value="Cyclin-like"/>
    <property type="match status" value="2"/>
</dbReference>
<evidence type="ECO:0000259" key="8">
    <source>
        <dbReference type="SMART" id="SM00385"/>
    </source>
</evidence>
<evidence type="ECO:0000256" key="2">
    <source>
        <dbReference type="ARBA" id="ARBA00022618"/>
    </source>
</evidence>
<keyword evidence="3 7" id="KW-0195">Cyclin</keyword>
<name>A0A2Z7AHN4_9LAMI</name>
<keyword evidence="11" id="KW-1185">Reference proteome</keyword>
<dbReference type="GO" id="GO:0044772">
    <property type="term" value="P:mitotic cell cycle phase transition"/>
    <property type="evidence" value="ECO:0007669"/>
    <property type="project" value="InterPro"/>
</dbReference>
<dbReference type="PANTHER" id="PTHR10177">
    <property type="entry name" value="CYCLINS"/>
    <property type="match status" value="1"/>
</dbReference>
<reference evidence="10 11" key="1">
    <citation type="journal article" date="2015" name="Proc. Natl. Acad. Sci. U.S.A.">
        <title>The resurrection genome of Boea hygrometrica: A blueprint for survival of dehydration.</title>
        <authorList>
            <person name="Xiao L."/>
            <person name="Yang G."/>
            <person name="Zhang L."/>
            <person name="Yang X."/>
            <person name="Zhao S."/>
            <person name="Ji Z."/>
            <person name="Zhou Q."/>
            <person name="Hu M."/>
            <person name="Wang Y."/>
            <person name="Chen M."/>
            <person name="Xu Y."/>
            <person name="Jin H."/>
            <person name="Xiao X."/>
            <person name="Hu G."/>
            <person name="Bao F."/>
            <person name="Hu Y."/>
            <person name="Wan P."/>
            <person name="Li L."/>
            <person name="Deng X."/>
            <person name="Kuang T."/>
            <person name="Xiang C."/>
            <person name="Zhu J.K."/>
            <person name="Oliver M.J."/>
            <person name="He Y."/>
        </authorList>
    </citation>
    <scope>NUCLEOTIDE SEQUENCE [LARGE SCALE GENOMIC DNA]</scope>
    <source>
        <strain evidence="11">cv. XS01</strain>
    </source>
</reference>
<dbReference type="AlphaFoldDB" id="A0A2Z7AHN4"/>
<dbReference type="SMART" id="SM00385">
    <property type="entry name" value="CYCLIN"/>
    <property type="match status" value="2"/>
</dbReference>
<comment type="function">
    <text evidence="5">Essential for the control of the cell cycle at the G2/M (mitosis) transition. G2/M cyclins accumulate steadily during G2 and are abruptly destroyed at mitosis.</text>
</comment>
<dbReference type="InterPro" id="IPR039361">
    <property type="entry name" value="Cyclin"/>
</dbReference>
<feature type="domain" description="Cyclin C-terminal" evidence="9">
    <location>
        <begin position="300"/>
        <end position="417"/>
    </location>
</feature>
<keyword evidence="2" id="KW-0132">Cell division</keyword>
<dbReference type="Pfam" id="PF00134">
    <property type="entry name" value="Cyclin_N"/>
    <property type="match status" value="1"/>
</dbReference>
<dbReference type="EMBL" id="KV014976">
    <property type="protein sequence ID" value="KZV21056.1"/>
    <property type="molecule type" value="Genomic_DNA"/>
</dbReference>
<evidence type="ECO:0000313" key="10">
    <source>
        <dbReference type="EMBL" id="KZV21056.1"/>
    </source>
</evidence>
<evidence type="ECO:0000256" key="3">
    <source>
        <dbReference type="ARBA" id="ARBA00023127"/>
    </source>
</evidence>
<accession>A0A2Z7AHN4</accession>
<comment type="similarity">
    <text evidence="1">Belongs to the cyclin family. Cyclin AB subfamily.</text>
</comment>
<evidence type="ECO:0000259" key="9">
    <source>
        <dbReference type="SMART" id="SM01332"/>
    </source>
</evidence>
<feature type="domain" description="Cyclin-like" evidence="8">
    <location>
        <begin position="304"/>
        <end position="386"/>
    </location>
</feature>
<dbReference type="GO" id="GO:0010332">
    <property type="term" value="P:response to gamma radiation"/>
    <property type="evidence" value="ECO:0007669"/>
    <property type="project" value="UniProtKB-ARBA"/>
</dbReference>
<dbReference type="InterPro" id="IPR004367">
    <property type="entry name" value="Cyclin_C-dom"/>
</dbReference>
<dbReference type="InterPro" id="IPR046965">
    <property type="entry name" value="Cyclin_A/B-like"/>
</dbReference>
<dbReference type="SUPFAM" id="SSF47954">
    <property type="entry name" value="Cyclin-like"/>
    <property type="match status" value="2"/>
</dbReference>
<evidence type="ECO:0000256" key="6">
    <source>
        <dbReference type="ARBA" id="ARBA00065123"/>
    </source>
</evidence>
<dbReference type="FunFam" id="1.10.472.10:FF:000032">
    <property type="entry name" value="G2/mitotic-specific cyclin-1"/>
    <property type="match status" value="1"/>
</dbReference>
<dbReference type="Proteomes" id="UP000250235">
    <property type="component" value="Unassembled WGS sequence"/>
</dbReference>
<evidence type="ECO:0000256" key="4">
    <source>
        <dbReference type="ARBA" id="ARBA00023306"/>
    </source>
</evidence>
<dbReference type="InterPro" id="IPR048258">
    <property type="entry name" value="Cyclins_cyclin-box"/>
</dbReference>
<protein>
    <submittedName>
        <fullName evidence="10">Uncharacterized protein</fullName>
    </submittedName>
</protein>
<dbReference type="CDD" id="cd20567">
    <property type="entry name" value="CYCLIN_AtCycB-like_rpt1"/>
    <property type="match status" value="1"/>
</dbReference>
<evidence type="ECO:0000256" key="1">
    <source>
        <dbReference type="ARBA" id="ARBA00006955"/>
    </source>
</evidence>
<dbReference type="Pfam" id="PF02984">
    <property type="entry name" value="Cyclin_C"/>
    <property type="match status" value="1"/>
</dbReference>
<dbReference type="GO" id="GO:0051301">
    <property type="term" value="P:cell division"/>
    <property type="evidence" value="ECO:0007669"/>
    <property type="project" value="UniProtKB-KW"/>
</dbReference>
<dbReference type="OrthoDB" id="5590282at2759"/>
<proteinExistence type="inferred from homology"/>
<evidence type="ECO:0000256" key="7">
    <source>
        <dbReference type="RuleBase" id="RU000383"/>
    </source>
</evidence>
<dbReference type="GO" id="GO:0016538">
    <property type="term" value="F:cyclin-dependent protein serine/threonine kinase regulator activity"/>
    <property type="evidence" value="ECO:0007669"/>
    <property type="project" value="InterPro"/>
</dbReference>
<organism evidence="10 11">
    <name type="scientific">Dorcoceras hygrometricum</name>
    <dbReference type="NCBI Taxonomy" id="472368"/>
    <lineage>
        <taxon>Eukaryota</taxon>
        <taxon>Viridiplantae</taxon>
        <taxon>Streptophyta</taxon>
        <taxon>Embryophyta</taxon>
        <taxon>Tracheophyta</taxon>
        <taxon>Spermatophyta</taxon>
        <taxon>Magnoliopsida</taxon>
        <taxon>eudicotyledons</taxon>
        <taxon>Gunneridae</taxon>
        <taxon>Pentapetalae</taxon>
        <taxon>asterids</taxon>
        <taxon>lamiids</taxon>
        <taxon>Lamiales</taxon>
        <taxon>Gesneriaceae</taxon>
        <taxon>Didymocarpoideae</taxon>
        <taxon>Trichosporeae</taxon>
        <taxon>Loxocarpinae</taxon>
        <taxon>Dorcoceras</taxon>
    </lineage>
</organism>
<dbReference type="SMART" id="SM01332">
    <property type="entry name" value="Cyclin_C"/>
    <property type="match status" value="1"/>
</dbReference>
<sequence length="426" mass="48114">MSGSNENFPGIIRPSNIQGVGQNRRALSAINRNIIRDPTFPCAVHKRGVLTEKNVAENKNPVILVHRPVTRMFAAQLAVKDHCPSAEEIKPSIEPSLSINQSKDHTIIDAENQTPTDDDVVPMFVQHTEAMLEEIDEMDAEVEMEDIDEEMIVDIDSCDKKNPLAVTEYIDEMYAYYKKSEGLSCVPSNYMGKQSDINERMRGILIDWLIEVHYKFELMEETLYLTVNLIDRFLASQSVVRKQLQLVGVTAMLLACKYEEVSVPVVEDLILISDRAYCRKEVLDMEKQMVNTLQFNLSVPTPYVFMRRFLKAAQSNKKLELLSFFTIELSLVESEMLKFPPSLLAAAAIYTAQCALTGFSQWSKTLEKHTSYTEDQLLECAKLMVTFHKNAGTGKLTGVHKKYSTSKYGYAATTKPAVFLIDAAKP</sequence>
<keyword evidence="4" id="KW-0131">Cell cycle</keyword>